<dbReference type="InterPro" id="IPR003323">
    <property type="entry name" value="OTU_dom"/>
</dbReference>
<accession>A0AAV6PI98</accession>
<organism evidence="7 8">
    <name type="scientific">Solea senegalensis</name>
    <name type="common">Senegalese sole</name>
    <dbReference type="NCBI Taxonomy" id="28829"/>
    <lineage>
        <taxon>Eukaryota</taxon>
        <taxon>Metazoa</taxon>
        <taxon>Chordata</taxon>
        <taxon>Craniata</taxon>
        <taxon>Vertebrata</taxon>
        <taxon>Euteleostomi</taxon>
        <taxon>Actinopterygii</taxon>
        <taxon>Neopterygii</taxon>
        <taxon>Teleostei</taxon>
        <taxon>Neoteleostei</taxon>
        <taxon>Acanthomorphata</taxon>
        <taxon>Carangaria</taxon>
        <taxon>Pleuronectiformes</taxon>
        <taxon>Pleuronectoidei</taxon>
        <taxon>Soleidae</taxon>
        <taxon>Solea</taxon>
    </lineage>
</organism>
<dbReference type="Pfam" id="PF21530">
    <property type="entry name" value="Pif1_2B_dom"/>
    <property type="match status" value="1"/>
</dbReference>
<dbReference type="GO" id="GO:0006310">
    <property type="term" value="P:DNA recombination"/>
    <property type="evidence" value="ECO:0007669"/>
    <property type="project" value="UniProtKB-KW"/>
</dbReference>
<dbReference type="PANTHER" id="PTHR47642:SF3">
    <property type="entry name" value="ATP-DEPENDENT DNA HELICASE"/>
    <property type="match status" value="1"/>
</dbReference>
<evidence type="ECO:0000256" key="4">
    <source>
        <dbReference type="RuleBase" id="RU363044"/>
    </source>
</evidence>
<gene>
    <name evidence="7" type="ORF">JOB18_025617</name>
</gene>
<proteinExistence type="inferred from homology"/>
<dbReference type="PROSITE" id="PS50802">
    <property type="entry name" value="OTU"/>
    <property type="match status" value="1"/>
</dbReference>
<evidence type="ECO:0000256" key="3">
    <source>
        <dbReference type="ARBA" id="ARBA00022807"/>
    </source>
</evidence>
<protein>
    <recommendedName>
        <fullName evidence="4">ATP-dependent DNA helicase</fullName>
        <ecNumber evidence="4">5.6.2.3</ecNumber>
    </recommendedName>
</protein>
<dbReference type="GO" id="GO:0005524">
    <property type="term" value="F:ATP binding"/>
    <property type="evidence" value="ECO:0007669"/>
    <property type="project" value="UniProtKB-KW"/>
</dbReference>
<dbReference type="GO" id="GO:0008234">
    <property type="term" value="F:cysteine-type peptidase activity"/>
    <property type="evidence" value="ECO:0007669"/>
    <property type="project" value="UniProtKB-KW"/>
</dbReference>
<evidence type="ECO:0000256" key="5">
    <source>
        <dbReference type="SAM" id="MobiDB-lite"/>
    </source>
</evidence>
<feature type="region of interest" description="Disordered" evidence="5">
    <location>
        <begin position="337"/>
        <end position="369"/>
    </location>
</feature>
<dbReference type="SMART" id="SM00382">
    <property type="entry name" value="AAA"/>
    <property type="match status" value="1"/>
</dbReference>
<evidence type="ECO:0000256" key="1">
    <source>
        <dbReference type="ARBA" id="ARBA00022670"/>
    </source>
</evidence>
<dbReference type="CDD" id="cd22755">
    <property type="entry name" value="OTU_CeDUB-like"/>
    <property type="match status" value="1"/>
</dbReference>
<dbReference type="GO" id="GO:0043139">
    <property type="term" value="F:5'-3' DNA helicase activity"/>
    <property type="evidence" value="ECO:0007669"/>
    <property type="project" value="UniProtKB-EC"/>
</dbReference>
<dbReference type="Proteomes" id="UP000693946">
    <property type="component" value="Unassembled WGS sequence"/>
</dbReference>
<dbReference type="EMBL" id="JAGKHQ010000957">
    <property type="protein sequence ID" value="KAG7462387.1"/>
    <property type="molecule type" value="Genomic_DNA"/>
</dbReference>
<keyword evidence="4" id="KW-0547">Nucleotide-binding</keyword>
<comment type="catalytic activity">
    <reaction evidence="4">
        <text>ATP + H2O = ADP + phosphate + H(+)</text>
        <dbReference type="Rhea" id="RHEA:13065"/>
        <dbReference type="ChEBI" id="CHEBI:15377"/>
        <dbReference type="ChEBI" id="CHEBI:15378"/>
        <dbReference type="ChEBI" id="CHEBI:30616"/>
        <dbReference type="ChEBI" id="CHEBI:43474"/>
        <dbReference type="ChEBI" id="CHEBI:456216"/>
        <dbReference type="EC" id="5.6.2.3"/>
    </reaction>
</comment>
<evidence type="ECO:0000313" key="7">
    <source>
        <dbReference type="EMBL" id="KAG7462387.1"/>
    </source>
</evidence>
<keyword evidence="8" id="KW-1185">Reference proteome</keyword>
<dbReference type="InterPro" id="IPR010285">
    <property type="entry name" value="DNA_helicase_pif1-like_DEAD"/>
</dbReference>
<dbReference type="CDD" id="cd18809">
    <property type="entry name" value="SF1_C_RecD"/>
    <property type="match status" value="1"/>
</dbReference>
<dbReference type="InterPro" id="IPR003593">
    <property type="entry name" value="AAA+_ATPase"/>
</dbReference>
<sequence length="2896" mass="326825">MPRLKKHNRSIAAKKRMEERLAAVVASAPLVPTTCFPPPTRGPLCRGTGRRHRVSTWPVSPLTGRSHKMIIPPESPDKKFVLFVGDSHLRTIVDGHVKISHKLLSFGLMSTPGADAKDLRTEMVSAIIPRTPDLVCVLAPSNNLTRGTLDQAAVDFEELLTSALSRWPKLFVLDFPPRRNVDQDLQELFRQEFHRVAARKGVRYYSIAEFFPLSQRDLWSWDGVHLSDGSGMRTLVTLLCDKSSQELEMAVAQEESRSMLPAVPAPAPRPAPRLVVVGEARSPRPLHNPLDWKVVEPRRTGSSSPPKGVKVQLRDCSIPLTPVWFSPPMLEMMDSVRPGNLDRKEPSTSAKGPTGVKRPRSPFAPKKSCGKQKVKVEEWPELPKAVSVEVGYWPGVPKAVVEVPVERPRRRIVFKKRRTSQQGAAADVVEVMSGPSPVTIEDCPPLHSSPDLIQSKVAANVYTLPVTFDAGSVSSCEEEIIVVSDTDSEGSISFGWTDTLPLPEGSGSVGAGVDEVTVISDTDSEGSISFGCFDTVPRSFGVRSVRGSFHQGDQRFKYRGVQCMAVSLAAMAMHKTKSVFSWQTRHLDDAVVCGDKIYTSLRDNNLICGGHTMPCIPELPKQLDRRGHMYEFEYGDFVTGDVNVVEGEFIDAGVCTTLKDGLEKMCMEYDTCFFTLLSRTCGIIREGERFAVVDSHARSADGMVHPKGKSVVVYFSSLEHLIQHVSCFAAGFRGTQKLFEIAGVCVTVKVDGGASQLSSGKIGAKRKATTMPTRTSKRVKRSDPIDSDVAFVSEVTVKELVFNPVRNDVARTLCDKLHVESEEVDDVFSIVGVLGAPCKKDTIFGDGNCFFRSVSQAVCGSQKNHRKIRLAVVKQLEDNAVAYESILRSEFSSVSDYVIKSRMRYVGSWATEVEIQAAADCLGVSIFTYIGDRWLEYSCKNRQFSSQAVYLDNVNGNHYETVVCVHQPQSQFCYGYCKVGEGTKGYNLRHHSKVEAQATARMCTSNVNYNFSNYLKRKKWFKNKIQCRDNVLEKLKHQKRSKVKYMQDVSYRDKKKGSNKVKYTQDVSYREKKKGSDKVKYTQDISYREKKKQMSKNKYCLNVSYRQKKKSSSVRKYQSNPQFQETVTAGSKVKRQLLKDQAVDFDYVMEQFLSKVTDGPHFVCSVCQRLLFKKQVLNCKISNYNKSADMALIAEKCISEEYLHKCNENCATSCQLLDSPRGHLWICYNCNSKINRKECPPECVVNNLGVHAVPPELACLNSLEQHLIALHIPFMKVLALPKGGQNGVHGPVTCVPANIVETNNLLPRSNMEGSLLRVKLKRKLTYKGHYEYQFVDPMRIRQALLYLKQNNMYYKDVDFNEDWLNEFCREQELDSLVQESDGNLEKNETPTEVDECEDELLHDRQQHCMFQDTCLMPVDIGQEALDQYFEGVLNVAPAEGNNPVKLLSNRENEAKCFPVLFPHGHSVFHDNREQRLTLSRYFNNRILHADGRFAQNVEYIFFAQYMSELEQVVSNVSIALRKGKGSHVPKRVRDVVNNEESLRKLLEFDDGYRFLKPIRGTPSFWQAAQRDLLACVRQLGVPTWFCSFSAADMRWTNLLGSILKQEGREQTAEELEWADKCELLRRNPVTAARMFDFRWHCFLKEVLMSPSNPIGKIKDYFYRVEFQQRGSPHVHCLFWIENAPLIDQNSDEEVVEFIDKYVTCELPSDDDTLLDIVSSVQVHSKRHSKTCKKKNTVCRFNFPRPASAQTFISRLKVDEEIEKCNCKKTDSTETVCFNCKESDFKERKARKVRAHDILEAIKKALSDENQSFDTVEQLFESLNVTQEAFEDAFNRTTTGTKVVLKRQVKEAWVNQYSKQLLKCWNANLDIQYVVDAYACVVYIISYISKAEKEMGLLLSNSQREAAKDGNVSAKEALKKLGGVFLHNRDVCAQEAVYRLTNMHLKECSRKVMFVPTGENVVKMSLPLNVLKQRAATNDINTEEMWMTSLVDRYKNRPNDSTFNDMCIVTFASEYRVISKNENCKSKIALSNNCGFVTKRVRTQPAVVRYARFSETKNPELFHLSRLQLFMPYRADDQLKPEGFETFQQFYDNGNVLFCDGSVHTVKSVVDLNRSRFEVDADMLENIQNRINADGVAEDAWCQLCPEQELERLEAVEEMAERQEAVAEHQDHIPDLAVDREQVQHLEKRNNVMCRSDGLLLVRSLNDTQMHVFYQIRQWCLNKVSGKNPPPLHVFITGGAGTGKSHLIKAIQYESIRLLSPLCSNPDNVSVLITAPTGIAAYNLNAATIHHTFSIGVDVRLPYTPLGEEKNNSLRAKFSDLHILIIDEISMVNPNLLAYVHGRLRQMKQSGNKPFGNICVIAVGDFYQLPPVRGKPLYVEDLNIDLWSLFSVVQLTEVVRQKDSVFSRLLNRVRIHRKGTPMLKSDVEMLKCCETGEVSSALHIYATNQQVNEHNIQRLYAVCPDYVTIEAQDFQNDRRTGKLKLIDGHHAKAKNTYLSERLLLGEGARVMLCQNVDVSDGLVNGACGVVTRIIQSEGVKFPKMVYVKFDDENVGAERRRQSPSVVADLVGSTAIAPEEERACRKGGLRRQYPLKLAWACTIHKVQGITVDDVVVCFEKIFAAGQAYVALSRVRSLSGLIIEQFDEKKIYCRGDINDAIQTMSPFLIDSLTKQRLSACRFSAYLLNVQGLTRHVPDLVLCTQQLQLNCIAVTETWLAASSSIDSVNIEGYSFHGCSRSSCYSSDDPRLVALKDQQHGGVGVYITPNTGCEIIEVPSFNLECIVSKFATHQLVIAVIYRPPCYPMTLFKEHLGTFLDWLDSPNETIAVMGDFNDDILKSSSTCTLLTEKGFVQIVTEATTEKGTLIDHIYIKQADNGAESLVLPTYFSDHEAVLCLFK</sequence>
<keyword evidence="4" id="KW-0067">ATP-binding</keyword>
<keyword evidence="4 7" id="KW-0347">Helicase</keyword>
<dbReference type="GO" id="GO:0006281">
    <property type="term" value="P:DNA repair"/>
    <property type="evidence" value="ECO:0007669"/>
    <property type="project" value="UniProtKB-KW"/>
</dbReference>
<keyword evidence="7" id="KW-0255">Endonuclease</keyword>
<name>A0AAV6PI98_SOLSE</name>
<keyword evidence="4" id="KW-0233">DNA recombination</keyword>
<evidence type="ECO:0000259" key="6">
    <source>
        <dbReference type="PROSITE" id="PS50802"/>
    </source>
</evidence>
<dbReference type="EC" id="5.6.2.3" evidence="4"/>
<keyword evidence="4" id="KW-0227">DNA damage</keyword>
<keyword evidence="4" id="KW-0234">DNA repair</keyword>
<evidence type="ECO:0000313" key="8">
    <source>
        <dbReference type="Proteomes" id="UP000693946"/>
    </source>
</evidence>
<comment type="similarity">
    <text evidence="4">Belongs to the helicase family.</text>
</comment>
<reference evidence="7 8" key="1">
    <citation type="journal article" date="2021" name="Sci. Rep.">
        <title>Chromosome anchoring in Senegalese sole (Solea senegalensis) reveals sex-associated markers and genome rearrangements in flatfish.</title>
        <authorList>
            <person name="Guerrero-Cozar I."/>
            <person name="Gomez-Garrido J."/>
            <person name="Berbel C."/>
            <person name="Martinez-Blanch J.F."/>
            <person name="Alioto T."/>
            <person name="Claros M.G."/>
            <person name="Gagnaire P.A."/>
            <person name="Manchado M."/>
        </authorList>
    </citation>
    <scope>NUCLEOTIDE SEQUENCE [LARGE SCALE GENOMIC DNA]</scope>
    <source>
        <strain evidence="7">Sse05_10M</strain>
    </source>
</reference>
<dbReference type="GO" id="GO:0004519">
    <property type="term" value="F:endonuclease activity"/>
    <property type="evidence" value="ECO:0007669"/>
    <property type="project" value="UniProtKB-KW"/>
</dbReference>
<dbReference type="InterPro" id="IPR046700">
    <property type="entry name" value="DUF6570"/>
</dbReference>
<dbReference type="Pfam" id="PF05970">
    <property type="entry name" value="PIF1"/>
    <property type="match status" value="1"/>
</dbReference>
<dbReference type="InterPro" id="IPR049163">
    <property type="entry name" value="Pif1-like_2B_dom"/>
</dbReference>
<dbReference type="Pfam" id="PF14214">
    <property type="entry name" value="Helitron_like_N"/>
    <property type="match status" value="1"/>
</dbReference>
<comment type="cofactor">
    <cofactor evidence="4">
        <name>Mg(2+)</name>
        <dbReference type="ChEBI" id="CHEBI:18420"/>
    </cofactor>
</comment>
<dbReference type="Pfam" id="PF20209">
    <property type="entry name" value="DUF6570"/>
    <property type="match status" value="1"/>
</dbReference>
<dbReference type="GO" id="GO:0000723">
    <property type="term" value="P:telomere maintenance"/>
    <property type="evidence" value="ECO:0007669"/>
    <property type="project" value="InterPro"/>
</dbReference>
<dbReference type="PANTHER" id="PTHR47642">
    <property type="entry name" value="ATP-DEPENDENT DNA HELICASE"/>
    <property type="match status" value="1"/>
</dbReference>
<keyword evidence="1" id="KW-0645">Protease</keyword>
<evidence type="ECO:0000256" key="2">
    <source>
        <dbReference type="ARBA" id="ARBA00022786"/>
    </source>
</evidence>
<keyword evidence="4" id="KW-0378">Hydrolase</keyword>
<keyword evidence="7" id="KW-0540">Nuclease</keyword>
<dbReference type="Pfam" id="PF02338">
    <property type="entry name" value="OTU"/>
    <property type="match status" value="1"/>
</dbReference>
<dbReference type="InterPro" id="IPR051055">
    <property type="entry name" value="PIF1_helicase"/>
</dbReference>
<dbReference type="GO" id="GO:0006508">
    <property type="term" value="P:proteolysis"/>
    <property type="evidence" value="ECO:0007669"/>
    <property type="project" value="UniProtKB-KW"/>
</dbReference>
<dbReference type="InterPro" id="IPR025476">
    <property type="entry name" value="Helitron_helicase-like"/>
</dbReference>
<keyword evidence="3" id="KW-0788">Thiol protease</keyword>
<feature type="domain" description="OTU" evidence="6">
    <location>
        <begin position="838"/>
        <end position="965"/>
    </location>
</feature>
<comment type="caution">
    <text evidence="7">The sequence shown here is derived from an EMBL/GenBank/DDBJ whole genome shotgun (WGS) entry which is preliminary data.</text>
</comment>
<keyword evidence="2" id="KW-0833">Ubl conjugation pathway</keyword>